<dbReference type="OrthoDB" id="9795814at2"/>
<keyword evidence="6 7" id="KW-0408">Iron</keyword>
<evidence type="ECO:0000256" key="5">
    <source>
        <dbReference type="ARBA" id="ARBA00022723"/>
    </source>
</evidence>
<dbReference type="RefSeq" id="WP_007016895.1">
    <property type="nucleotide sequence ID" value="NZ_CH724113.1"/>
</dbReference>
<protein>
    <recommendedName>
        <fullName evidence="7">Group 1 truncated hemoglobin</fullName>
    </recommendedName>
</protein>
<dbReference type="Pfam" id="PF01152">
    <property type="entry name" value="Bac_globin"/>
    <property type="match status" value="1"/>
</dbReference>
<comment type="caution">
    <text evidence="9">The sequence shown here is derived from an EMBL/GenBank/DDBJ whole genome shotgun (WGS) entry which is preliminary data.</text>
</comment>
<name>Q1N6W8_9GAMM</name>
<keyword evidence="5 7" id="KW-0479">Metal-binding</keyword>
<keyword evidence="10" id="KW-1185">Reference proteome</keyword>
<organism evidence="9 10">
    <name type="scientific">Bermanella marisrubri</name>
    <dbReference type="NCBI Taxonomy" id="207949"/>
    <lineage>
        <taxon>Bacteria</taxon>
        <taxon>Pseudomonadati</taxon>
        <taxon>Pseudomonadota</taxon>
        <taxon>Gammaproteobacteria</taxon>
        <taxon>Oceanospirillales</taxon>
        <taxon>Oceanospirillaceae</taxon>
        <taxon>Bermanella</taxon>
    </lineage>
</organism>
<feature type="binding site" description="proximal binding residue" evidence="8">
    <location>
        <position position="70"/>
    </location>
    <ligand>
        <name>heme</name>
        <dbReference type="ChEBI" id="CHEBI:30413"/>
    </ligand>
    <ligandPart>
        <name>Fe</name>
        <dbReference type="ChEBI" id="CHEBI:18248"/>
    </ligandPart>
</feature>
<evidence type="ECO:0000313" key="9">
    <source>
        <dbReference type="EMBL" id="EAT13474.1"/>
    </source>
</evidence>
<dbReference type="InterPro" id="IPR001486">
    <property type="entry name" value="Hemoglobin_trunc"/>
</dbReference>
<dbReference type="GO" id="GO:0046872">
    <property type="term" value="F:metal ion binding"/>
    <property type="evidence" value="ECO:0007669"/>
    <property type="project" value="UniProtKB-UniRule"/>
</dbReference>
<dbReference type="GO" id="GO:0020037">
    <property type="term" value="F:heme binding"/>
    <property type="evidence" value="ECO:0007669"/>
    <property type="project" value="InterPro"/>
</dbReference>
<dbReference type="InterPro" id="IPR016339">
    <property type="entry name" value="Hemoglobin_trunc_I"/>
</dbReference>
<gene>
    <name evidence="9" type="ORF">RED65_08789</name>
</gene>
<comment type="cofactor">
    <cofactor evidence="8">
        <name>heme</name>
        <dbReference type="ChEBI" id="CHEBI:30413"/>
    </cofactor>
    <text evidence="8">Binds 1 heme group per subunit.</text>
</comment>
<accession>Q1N6W8</accession>
<reference evidence="9 10" key="1">
    <citation type="submission" date="2006-03" db="EMBL/GenBank/DDBJ databases">
        <authorList>
            <person name="Pinhassi J."/>
            <person name="Pedros-Alio C."/>
            <person name="Ferriera S."/>
            <person name="Johnson J."/>
            <person name="Kravitz S."/>
            <person name="Halpern A."/>
            <person name="Remington K."/>
            <person name="Beeson K."/>
            <person name="Tran B."/>
            <person name="Rogers Y.-H."/>
            <person name="Friedman R."/>
            <person name="Venter J.C."/>
        </authorList>
    </citation>
    <scope>NUCLEOTIDE SEQUENCE [LARGE SCALE GENOMIC DNA]</scope>
    <source>
        <strain evidence="9 10">RED65</strain>
    </source>
</reference>
<evidence type="ECO:0000256" key="3">
    <source>
        <dbReference type="ARBA" id="ARBA00022617"/>
    </source>
</evidence>
<evidence type="ECO:0000256" key="2">
    <source>
        <dbReference type="ARBA" id="ARBA00022448"/>
    </source>
</evidence>
<evidence type="ECO:0000313" key="10">
    <source>
        <dbReference type="Proteomes" id="UP000004263"/>
    </source>
</evidence>
<dbReference type="SUPFAM" id="SSF46458">
    <property type="entry name" value="Globin-like"/>
    <property type="match status" value="1"/>
</dbReference>
<dbReference type="HOGENOM" id="CLU_103526_2_1_6"/>
<dbReference type="InterPro" id="IPR009050">
    <property type="entry name" value="Globin-like_sf"/>
</dbReference>
<keyword evidence="3 7" id="KW-0349">Heme</keyword>
<comment type="similarity">
    <text evidence="1 7">Belongs to the truncated hemoglobin family. Group I subfamily.</text>
</comment>
<dbReference type="GO" id="GO:0005344">
    <property type="term" value="F:oxygen carrier activity"/>
    <property type="evidence" value="ECO:0007669"/>
    <property type="project" value="UniProtKB-UniRule"/>
</dbReference>
<dbReference type="GO" id="GO:0019825">
    <property type="term" value="F:oxygen binding"/>
    <property type="evidence" value="ECO:0007669"/>
    <property type="project" value="InterPro"/>
</dbReference>
<evidence type="ECO:0000256" key="1">
    <source>
        <dbReference type="ARBA" id="ARBA00009660"/>
    </source>
</evidence>
<evidence type="ECO:0000256" key="8">
    <source>
        <dbReference type="PIRSR" id="PIRSR002030-1"/>
    </source>
</evidence>
<dbReference type="CDD" id="cd00454">
    <property type="entry name" value="TrHb1_N"/>
    <property type="match status" value="1"/>
</dbReference>
<dbReference type="Proteomes" id="UP000004263">
    <property type="component" value="Unassembled WGS sequence"/>
</dbReference>
<dbReference type="AlphaFoldDB" id="Q1N6W8"/>
<dbReference type="Gene3D" id="1.10.490.10">
    <property type="entry name" value="Globins"/>
    <property type="match status" value="1"/>
</dbReference>
<dbReference type="InterPro" id="IPR019795">
    <property type="entry name" value="Globin_bac-like_CS"/>
</dbReference>
<evidence type="ECO:0000256" key="6">
    <source>
        <dbReference type="ARBA" id="ARBA00023004"/>
    </source>
</evidence>
<keyword evidence="2 7" id="KW-0813">Transport</keyword>
<dbReference type="EMBL" id="AAQH01000001">
    <property type="protein sequence ID" value="EAT13474.1"/>
    <property type="molecule type" value="Genomic_DNA"/>
</dbReference>
<dbReference type="PIRSF" id="PIRSF002030">
    <property type="entry name" value="Globin_Protozoa/Cyanobacteria"/>
    <property type="match status" value="1"/>
</dbReference>
<dbReference type="STRING" id="207949.RED65_08789"/>
<dbReference type="PROSITE" id="PS01213">
    <property type="entry name" value="GLOBIN_FAM_2"/>
    <property type="match status" value="1"/>
</dbReference>
<evidence type="ECO:0000256" key="4">
    <source>
        <dbReference type="ARBA" id="ARBA00022621"/>
    </source>
</evidence>
<dbReference type="InterPro" id="IPR012292">
    <property type="entry name" value="Globin/Proto"/>
</dbReference>
<keyword evidence="4 7" id="KW-0561">Oxygen transport</keyword>
<proteinExistence type="inferred from homology"/>
<sequence length="121" mass="13489">MPSLYEKLGGDKAVSATVEIFYKKVIADKELSPFFSGINIDRQKRMQSKFLTVAFGGPNNYSGQTMRAAHRRPVELGLNEHHFNLVAGHLKQSLIELQVPPELVHQVMAIAASTKQDVLNQ</sequence>
<evidence type="ECO:0000256" key="7">
    <source>
        <dbReference type="PIRNR" id="PIRNR002030"/>
    </source>
</evidence>